<dbReference type="Gene3D" id="2.60.40.10">
    <property type="entry name" value="Immunoglobulins"/>
    <property type="match status" value="1"/>
</dbReference>
<feature type="signal peptide" evidence="1">
    <location>
        <begin position="1"/>
        <end position="17"/>
    </location>
</feature>
<dbReference type="PANTHER" id="PTHR37833">
    <property type="entry name" value="LIPOPROTEIN-RELATED"/>
    <property type="match status" value="1"/>
</dbReference>
<dbReference type="PANTHER" id="PTHR37833:SF1">
    <property type="entry name" value="SIGNAL PEPTIDE PROTEIN"/>
    <property type="match status" value="1"/>
</dbReference>
<dbReference type="Pfam" id="PF07610">
    <property type="entry name" value="DUF1573"/>
    <property type="match status" value="1"/>
</dbReference>
<name>A0A9D1ZFC0_9BACE</name>
<gene>
    <name evidence="2" type="ORF">H9824_00150</name>
</gene>
<dbReference type="PROSITE" id="PS51257">
    <property type="entry name" value="PROKAR_LIPOPROTEIN"/>
    <property type="match status" value="1"/>
</dbReference>
<dbReference type="InterPro" id="IPR011467">
    <property type="entry name" value="DUF1573"/>
</dbReference>
<keyword evidence="1" id="KW-0732">Signal</keyword>
<organism evidence="2 3">
    <name type="scientific">Candidatus Bacteroides pullicola</name>
    <dbReference type="NCBI Taxonomy" id="2838475"/>
    <lineage>
        <taxon>Bacteria</taxon>
        <taxon>Pseudomonadati</taxon>
        <taxon>Bacteroidota</taxon>
        <taxon>Bacteroidia</taxon>
        <taxon>Bacteroidales</taxon>
        <taxon>Bacteroidaceae</taxon>
        <taxon>Bacteroides</taxon>
    </lineage>
</organism>
<reference evidence="2" key="2">
    <citation type="submission" date="2021-04" db="EMBL/GenBank/DDBJ databases">
        <authorList>
            <person name="Gilroy R."/>
        </authorList>
    </citation>
    <scope>NUCLEOTIDE SEQUENCE</scope>
    <source>
        <strain evidence="2">Gambia2-208</strain>
    </source>
</reference>
<accession>A0A9D1ZFC0</accession>
<evidence type="ECO:0000313" key="2">
    <source>
        <dbReference type="EMBL" id="HIY87110.1"/>
    </source>
</evidence>
<reference evidence="2" key="1">
    <citation type="journal article" date="2021" name="PeerJ">
        <title>Extensive microbial diversity within the chicken gut microbiome revealed by metagenomics and culture.</title>
        <authorList>
            <person name="Gilroy R."/>
            <person name="Ravi A."/>
            <person name="Getino M."/>
            <person name="Pursley I."/>
            <person name="Horton D.L."/>
            <person name="Alikhan N.F."/>
            <person name="Baker D."/>
            <person name="Gharbi K."/>
            <person name="Hall N."/>
            <person name="Watson M."/>
            <person name="Adriaenssens E.M."/>
            <person name="Foster-Nyarko E."/>
            <person name="Jarju S."/>
            <person name="Secka A."/>
            <person name="Antonio M."/>
            <person name="Oren A."/>
            <person name="Chaudhuri R.R."/>
            <person name="La Ragione R."/>
            <person name="Hildebrand F."/>
            <person name="Pallen M.J."/>
        </authorList>
    </citation>
    <scope>NUCLEOTIDE SEQUENCE</scope>
    <source>
        <strain evidence="2">Gambia2-208</strain>
    </source>
</reference>
<dbReference type="Proteomes" id="UP000886851">
    <property type="component" value="Unassembled WGS sequence"/>
</dbReference>
<comment type="caution">
    <text evidence="2">The sequence shown here is derived from an EMBL/GenBank/DDBJ whole genome shotgun (WGS) entry which is preliminary data.</text>
</comment>
<feature type="chain" id="PRO_5038701343" evidence="1">
    <location>
        <begin position="18"/>
        <end position="135"/>
    </location>
</feature>
<evidence type="ECO:0000256" key="1">
    <source>
        <dbReference type="SAM" id="SignalP"/>
    </source>
</evidence>
<evidence type="ECO:0000313" key="3">
    <source>
        <dbReference type="Proteomes" id="UP000886851"/>
    </source>
</evidence>
<dbReference type="EMBL" id="DXCV01000002">
    <property type="protein sequence ID" value="HIY87110.1"/>
    <property type="molecule type" value="Genomic_DNA"/>
</dbReference>
<dbReference type="InterPro" id="IPR013783">
    <property type="entry name" value="Ig-like_fold"/>
</dbReference>
<proteinExistence type="predicted"/>
<dbReference type="AlphaFoldDB" id="A0A9D1ZFC0"/>
<protein>
    <submittedName>
        <fullName evidence="2">DUF1573 domain-containing protein</fullName>
    </submittedName>
</protein>
<sequence>MKYPILLLFLLATTACAHRNKTNEAGDKRTAHITFSDTLHDFGSIPMENGLQQHLFVFKNTGNVPAAVVDVALSCHCLSADYTRGIVQPGDTGHVTLTYDGRATTGYFNKKARVRFNGPRVHELYVKGEVISEED</sequence>